<dbReference type="OrthoDB" id="6464801at2759"/>
<keyword evidence="3" id="KW-1185">Reference proteome</keyword>
<dbReference type="Proteomes" id="UP000499080">
    <property type="component" value="Unassembled WGS sequence"/>
</dbReference>
<organism evidence="2 3">
    <name type="scientific">Araneus ventricosus</name>
    <name type="common">Orbweaver spider</name>
    <name type="synonym">Epeira ventricosa</name>
    <dbReference type="NCBI Taxonomy" id="182803"/>
    <lineage>
        <taxon>Eukaryota</taxon>
        <taxon>Metazoa</taxon>
        <taxon>Ecdysozoa</taxon>
        <taxon>Arthropoda</taxon>
        <taxon>Chelicerata</taxon>
        <taxon>Arachnida</taxon>
        <taxon>Araneae</taxon>
        <taxon>Araneomorphae</taxon>
        <taxon>Entelegynae</taxon>
        <taxon>Araneoidea</taxon>
        <taxon>Araneidae</taxon>
        <taxon>Araneus</taxon>
    </lineage>
</organism>
<keyword evidence="1" id="KW-0175">Coiled coil</keyword>
<name>A0A4Y2W465_ARAVE</name>
<comment type="caution">
    <text evidence="2">The sequence shown here is derived from an EMBL/GenBank/DDBJ whole genome shotgun (WGS) entry which is preliminary data.</text>
</comment>
<reference evidence="2 3" key="1">
    <citation type="journal article" date="2019" name="Sci. Rep.">
        <title>Orb-weaving spider Araneus ventricosus genome elucidates the spidroin gene catalogue.</title>
        <authorList>
            <person name="Kono N."/>
            <person name="Nakamura H."/>
            <person name="Ohtoshi R."/>
            <person name="Moran D.A.P."/>
            <person name="Shinohara A."/>
            <person name="Yoshida Y."/>
            <person name="Fujiwara M."/>
            <person name="Mori M."/>
            <person name="Tomita M."/>
            <person name="Arakawa K."/>
        </authorList>
    </citation>
    <scope>NUCLEOTIDE SEQUENCE [LARGE SCALE GENOMIC DNA]</scope>
</reference>
<feature type="coiled-coil region" evidence="1">
    <location>
        <begin position="447"/>
        <end position="509"/>
    </location>
</feature>
<evidence type="ECO:0000256" key="1">
    <source>
        <dbReference type="SAM" id="Coils"/>
    </source>
</evidence>
<sequence length="530" mass="62446">MSSYSTLKRRLQVLASEPIRCPVCVEPMSLEEFHRQHVWTAHGCGGLNSCVFCLGAYVWKRGSARNKSHVKHRVNCLTAFLEANRVRTDAVPSVMAEEEKAACWVCRKFRPIPRDMCGRVRDRLSEYVGLYDSEFEQPQWWTMPGWKLFDASRGMHDDLVGIVKRFESKTLKWFHLMVKHDAYATFREKMNPIREEIALLPYWCLCDGLTAERVTHRHMILACTLESAFEDVWKKEVKYDLPSSPGVRCKHSVRIKDAFHLVNCIRYVSQKRSSCDGVLIRDEVDEENVNVSHFHLNCPQPKHGLAFMCVLFEGGLEKLLVQQNRSKNVVDWMDVAVEVVDKYYHRRWGVPVRETGLKFLNCVIPLRRDTEPTEDEEEGPMYLTWMNKTRLYLKENPDLLKVPDDDWYARQVAKGNTFQRIGDEIYIYERTQQNMMNQLHKRETQWRMHSERNYHVLEEKNKELVNENKRLREENDTVKRAMEVLKLKMEVLQTKLDALKEEMIRKERDYSVVVKNTINNTTSYNWDAVA</sequence>
<dbReference type="AlphaFoldDB" id="A0A4Y2W465"/>
<evidence type="ECO:0000313" key="3">
    <source>
        <dbReference type="Proteomes" id="UP000499080"/>
    </source>
</evidence>
<gene>
    <name evidence="2" type="ORF">AVEN_250922_1</name>
</gene>
<protein>
    <submittedName>
        <fullName evidence="2">Uncharacterized protein</fullName>
    </submittedName>
</protein>
<proteinExistence type="predicted"/>
<dbReference type="EMBL" id="BGPR01055540">
    <property type="protein sequence ID" value="GBO32095.1"/>
    <property type="molecule type" value="Genomic_DNA"/>
</dbReference>
<accession>A0A4Y2W465</accession>
<evidence type="ECO:0000313" key="2">
    <source>
        <dbReference type="EMBL" id="GBO32095.1"/>
    </source>
</evidence>